<dbReference type="Proteomes" id="UP000092124">
    <property type="component" value="Unassembled WGS sequence"/>
</dbReference>
<evidence type="ECO:0000256" key="7">
    <source>
        <dbReference type="ARBA" id="ARBA00023157"/>
    </source>
</evidence>
<keyword evidence="9" id="KW-0393">Immunoglobulin domain</keyword>
<evidence type="ECO:0000256" key="3">
    <source>
        <dbReference type="ARBA" id="ARBA00022729"/>
    </source>
</evidence>
<dbReference type="InterPro" id="IPR003599">
    <property type="entry name" value="Ig_sub"/>
</dbReference>
<feature type="non-terminal residue" evidence="12">
    <location>
        <position position="1"/>
    </location>
</feature>
<organism evidence="12 13">
    <name type="scientific">Neotoma lepida</name>
    <name type="common">Desert woodrat</name>
    <dbReference type="NCBI Taxonomy" id="56216"/>
    <lineage>
        <taxon>Eukaryota</taxon>
        <taxon>Metazoa</taxon>
        <taxon>Chordata</taxon>
        <taxon>Craniata</taxon>
        <taxon>Vertebrata</taxon>
        <taxon>Euteleostomi</taxon>
        <taxon>Mammalia</taxon>
        <taxon>Eutheria</taxon>
        <taxon>Euarchontoglires</taxon>
        <taxon>Glires</taxon>
        <taxon>Rodentia</taxon>
        <taxon>Myomorpha</taxon>
        <taxon>Muroidea</taxon>
        <taxon>Cricetidae</taxon>
        <taxon>Neotominae</taxon>
        <taxon>Neotoma</taxon>
    </lineage>
</organism>
<evidence type="ECO:0000313" key="13">
    <source>
        <dbReference type="Proteomes" id="UP000092124"/>
    </source>
</evidence>
<evidence type="ECO:0000256" key="1">
    <source>
        <dbReference type="ARBA" id="ARBA00004236"/>
    </source>
</evidence>
<evidence type="ECO:0000256" key="8">
    <source>
        <dbReference type="ARBA" id="ARBA00023170"/>
    </source>
</evidence>
<dbReference type="PANTHER" id="PTHR19343:SF25">
    <property type="entry name" value="IG-LIKE DOMAIN-CONTAINING PROTEIN"/>
    <property type="match status" value="1"/>
</dbReference>
<evidence type="ECO:0000259" key="11">
    <source>
        <dbReference type="PROSITE" id="PS50835"/>
    </source>
</evidence>
<dbReference type="GO" id="GO:0042605">
    <property type="term" value="F:peptide antigen binding"/>
    <property type="evidence" value="ECO:0007669"/>
    <property type="project" value="TreeGrafter"/>
</dbReference>
<keyword evidence="2" id="KW-1003">Cell membrane</keyword>
<dbReference type="InterPro" id="IPR007110">
    <property type="entry name" value="Ig-like_dom"/>
</dbReference>
<comment type="caution">
    <text evidence="12">The sequence shown here is derived from an EMBL/GenBank/DDBJ whole genome shotgun (WGS) entry which is preliminary data.</text>
</comment>
<proteinExistence type="predicted"/>
<keyword evidence="13" id="KW-1185">Reference proteome</keyword>
<dbReference type="PANTHER" id="PTHR19343">
    <property type="entry name" value="T CELL RECEPTOR ALPHA VARIABLE 1-2"/>
    <property type="match status" value="1"/>
</dbReference>
<dbReference type="InterPro" id="IPR013783">
    <property type="entry name" value="Ig-like_fold"/>
</dbReference>
<keyword evidence="8" id="KW-0675">Receptor</keyword>
<evidence type="ECO:0000313" key="12">
    <source>
        <dbReference type="EMBL" id="OBS63723.1"/>
    </source>
</evidence>
<keyword evidence="6" id="KW-0472">Membrane</keyword>
<name>A0A1A6GBW6_NEOLE</name>
<evidence type="ECO:0000256" key="4">
    <source>
        <dbReference type="ARBA" id="ARBA00022859"/>
    </source>
</evidence>
<keyword evidence="10" id="KW-1279">T cell receptor</keyword>
<sequence length="158" mass="17926">SSLGQKVTQVQSTASTHEGGKVTLDCSYETSWNFYHLFWYKQLLSGEMIFLIRQISSSTQNERSSRYSVVFQKSAKSISLVISASQLEDSVKYFCALWEQIRVRSAYSLTVFEVIVQAEQKLELLKHNLSQEAQMRSTPVHPDKKVPTVAPSSVVCIR</sequence>
<dbReference type="InterPro" id="IPR051006">
    <property type="entry name" value="TCR_variable_domain"/>
</dbReference>
<accession>A0A1A6GBW6</accession>
<evidence type="ECO:0000256" key="5">
    <source>
        <dbReference type="ARBA" id="ARBA00023130"/>
    </source>
</evidence>
<evidence type="ECO:0000256" key="6">
    <source>
        <dbReference type="ARBA" id="ARBA00023136"/>
    </source>
</evidence>
<dbReference type="EMBL" id="LZPO01098593">
    <property type="protein sequence ID" value="OBS63723.1"/>
    <property type="molecule type" value="Genomic_DNA"/>
</dbReference>
<dbReference type="Pfam" id="PF07686">
    <property type="entry name" value="V-set"/>
    <property type="match status" value="1"/>
</dbReference>
<dbReference type="PROSITE" id="PS50835">
    <property type="entry name" value="IG_LIKE"/>
    <property type="match status" value="1"/>
</dbReference>
<dbReference type="GO" id="GO:0002250">
    <property type="term" value="P:adaptive immune response"/>
    <property type="evidence" value="ECO:0007669"/>
    <property type="project" value="UniProtKB-KW"/>
</dbReference>
<feature type="domain" description="Ig-like" evidence="11">
    <location>
        <begin position="5"/>
        <end position="95"/>
    </location>
</feature>
<evidence type="ECO:0000256" key="2">
    <source>
        <dbReference type="ARBA" id="ARBA00022475"/>
    </source>
</evidence>
<keyword evidence="5" id="KW-1064">Adaptive immunity</keyword>
<dbReference type="AlphaFoldDB" id="A0A1A6GBW6"/>
<dbReference type="InterPro" id="IPR036179">
    <property type="entry name" value="Ig-like_dom_sf"/>
</dbReference>
<keyword evidence="4" id="KW-0391">Immunity</keyword>
<reference evidence="12 13" key="1">
    <citation type="submission" date="2016-06" db="EMBL/GenBank/DDBJ databases">
        <title>The Draft Genome Sequence and Annotation of the Desert Woodrat Neotoma lepida.</title>
        <authorList>
            <person name="Campbell M."/>
            <person name="Oakeson K.F."/>
            <person name="Yandell M."/>
            <person name="Halpert J.R."/>
            <person name="Dearing D."/>
        </authorList>
    </citation>
    <scope>NUCLEOTIDE SEQUENCE [LARGE SCALE GENOMIC DNA]</scope>
    <source>
        <strain evidence="12">417</strain>
        <tissue evidence="12">Liver</tissue>
    </source>
</reference>
<dbReference type="GO" id="GO:0042101">
    <property type="term" value="C:T cell receptor complex"/>
    <property type="evidence" value="ECO:0007669"/>
    <property type="project" value="UniProtKB-KW"/>
</dbReference>
<dbReference type="STRING" id="56216.A0A1A6GBW6"/>
<evidence type="ECO:0000256" key="9">
    <source>
        <dbReference type="ARBA" id="ARBA00023319"/>
    </source>
</evidence>
<dbReference type="SUPFAM" id="SSF48726">
    <property type="entry name" value="Immunoglobulin"/>
    <property type="match status" value="1"/>
</dbReference>
<comment type="subcellular location">
    <subcellularLocation>
        <location evidence="1">Cell membrane</location>
    </subcellularLocation>
</comment>
<gene>
    <name evidence="12" type="ORF">A6R68_07738</name>
</gene>
<dbReference type="InterPro" id="IPR013106">
    <property type="entry name" value="Ig_V-set"/>
</dbReference>
<evidence type="ECO:0000256" key="10">
    <source>
        <dbReference type="ARBA" id="ARBA00043266"/>
    </source>
</evidence>
<keyword evidence="7" id="KW-1015">Disulfide bond</keyword>
<protein>
    <recommendedName>
        <fullName evidence="11">Ig-like domain-containing protein</fullName>
    </recommendedName>
</protein>
<feature type="non-terminal residue" evidence="12">
    <location>
        <position position="158"/>
    </location>
</feature>
<dbReference type="SMART" id="SM00409">
    <property type="entry name" value="IG"/>
    <property type="match status" value="1"/>
</dbReference>
<dbReference type="Gene3D" id="2.60.40.10">
    <property type="entry name" value="Immunoglobulins"/>
    <property type="match status" value="1"/>
</dbReference>
<dbReference type="OrthoDB" id="9623171at2759"/>
<dbReference type="SMART" id="SM00406">
    <property type="entry name" value="IGv"/>
    <property type="match status" value="1"/>
</dbReference>
<dbReference type="FunFam" id="2.60.40.10:FF:000878">
    <property type="entry name" value="T cell receptor alpha variable 38-1"/>
    <property type="match status" value="1"/>
</dbReference>
<keyword evidence="3" id="KW-0732">Signal</keyword>